<keyword evidence="4" id="KW-1133">Transmembrane helix</keyword>
<accession>A0A1Q2CQ62</accession>
<feature type="compositionally biased region" description="Basic and acidic residues" evidence="3">
    <location>
        <begin position="55"/>
        <end position="67"/>
    </location>
</feature>
<dbReference type="RefSeq" id="WP_077686588.1">
    <property type="nucleotide sequence ID" value="NZ_CP019606.1"/>
</dbReference>
<sequence>METRKQTKSRVVDEVAAEKARRKERSAELAAMTPEDRAAAKASDKAAAKASAKQRKADVKAMTGEEKKLAKRHDRMYRKVWHRPRRAVGWIAVLLVVALLASFVTPYVRDLSRLFDTPIDSSTAAGKAARENAAVVAEQISDEGIVLLSNDGTLPLRDKGVNVFGFSSFALRYGGGGSGGADQSSSKNLYQGLTDAGVAFNETLYDFMIEQGADPDKKSDSGLLSILLRMFSAPEPDEPEVTYLSDAALAQAKEYSDVALVVVGNGGVEASDFTTDQLRMPANTKALLDRVTGAFDKVIVVVNSGNTMELGFLDEYPQIVSSLWIGTPGPVGAVSLGKVIAGDVNPSGHLTDTYAYDVTTAPAAENFGDYKYDNIKGRALINYEEGIYVGYRYYETRYLGDEPGYADAVQFPFGHGLSYTDFDWKAGTAAVTGDEVTVPVEVTNTGDAAGKDVVQVYFSAPYTEGGIEKSAIELAGFAKTSDLAPGQSETVTVTFPVRDMSSYDMGDRQAYVLEAGDYAVKVGHDVHDAETVLTHTVATDVVYDTDEVTGTKLENRFGYADGDLTYLSRSDWAGTYPDGADTDLTASDALLAAMTERPAKAEGDLPIFGADNGIALGDLKGAAFDDPRWEQFLDQFTLDELMDVFERGAYKTQDIERLGVPSAVLLDGPAGINFLFGKVTAASYPTEAVISATWNEDLARQMGDAVGQEANAYGVHGWYAPGMNLHRTAQGGRNFEYYSEDPLLSGRIAAGMTAGAEERNVIVFIKHFVVNDQETNARSSINVFLNEQAMRELYLRPFEITVKEAAPRGAMSSFSHIGHKWAGGNPELLGDVLRDEWGFEGLVSTDAVLGDFMDPTLAVRHGNDLMLDMLTPTGNIKKLEKAYQDDPVGIANGLRDRVHTTLFVLLQTELDLPE</sequence>
<reference evidence="7" key="1">
    <citation type="submission" date="2017-02" db="EMBL/GenBank/DDBJ databases">
        <title>Tessaracoccus aquaemaris sp. nov., isolated from the intestine of a Korean rockfish, Sebastes schlegelii, in a marine aquaculture pond.</title>
        <authorList>
            <person name="Tak E.J."/>
            <person name="Bae J.-W."/>
        </authorList>
    </citation>
    <scope>NUCLEOTIDE SEQUENCE [LARGE SCALE GENOMIC DNA]</scope>
    <source>
        <strain evidence="7">NSG39</strain>
    </source>
</reference>
<keyword evidence="4" id="KW-0472">Membrane</keyword>
<evidence type="ECO:0000259" key="5">
    <source>
        <dbReference type="SMART" id="SM01217"/>
    </source>
</evidence>
<evidence type="ECO:0000256" key="3">
    <source>
        <dbReference type="SAM" id="MobiDB-lite"/>
    </source>
</evidence>
<feature type="transmembrane region" description="Helical" evidence="4">
    <location>
        <begin position="87"/>
        <end position="108"/>
    </location>
</feature>
<feature type="domain" description="Fibronectin type III-like" evidence="5">
    <location>
        <begin position="452"/>
        <end position="526"/>
    </location>
</feature>
<keyword evidence="4" id="KW-0812">Transmembrane</keyword>
<dbReference type="InterPro" id="IPR036962">
    <property type="entry name" value="Glyco_hydro_3_N_sf"/>
</dbReference>
<dbReference type="SMART" id="SM01217">
    <property type="entry name" value="Fn3_like"/>
    <property type="match status" value="1"/>
</dbReference>
<dbReference type="SUPFAM" id="SSF52279">
    <property type="entry name" value="Beta-D-glucan exohydrolase, C-terminal domain"/>
    <property type="match status" value="1"/>
</dbReference>
<dbReference type="InterPro" id="IPR050288">
    <property type="entry name" value="Cellulose_deg_GH3"/>
</dbReference>
<dbReference type="PRINTS" id="PR00133">
    <property type="entry name" value="GLHYDRLASE3"/>
</dbReference>
<dbReference type="GO" id="GO:0005975">
    <property type="term" value="P:carbohydrate metabolic process"/>
    <property type="evidence" value="ECO:0007669"/>
    <property type="project" value="InterPro"/>
</dbReference>
<dbReference type="KEGG" id="tes:BW730_12845"/>
<evidence type="ECO:0000256" key="4">
    <source>
        <dbReference type="SAM" id="Phobius"/>
    </source>
</evidence>
<dbReference type="PANTHER" id="PTHR42715:SF10">
    <property type="entry name" value="BETA-GLUCOSIDASE"/>
    <property type="match status" value="1"/>
</dbReference>
<dbReference type="Pfam" id="PF14310">
    <property type="entry name" value="Fn3-like"/>
    <property type="match status" value="1"/>
</dbReference>
<comment type="similarity">
    <text evidence="1">Belongs to the glycosyl hydrolase 3 family.</text>
</comment>
<evidence type="ECO:0000256" key="2">
    <source>
        <dbReference type="ARBA" id="ARBA00022801"/>
    </source>
</evidence>
<dbReference type="InterPro" id="IPR026891">
    <property type="entry name" value="Fn3-like"/>
</dbReference>
<feature type="region of interest" description="Disordered" evidence="3">
    <location>
        <begin position="1"/>
        <end position="67"/>
    </location>
</feature>
<dbReference type="Pfam" id="PF01915">
    <property type="entry name" value="Glyco_hydro_3_C"/>
    <property type="match status" value="1"/>
</dbReference>
<dbReference type="AlphaFoldDB" id="A0A1Q2CQ62"/>
<evidence type="ECO:0000313" key="7">
    <source>
        <dbReference type="Proteomes" id="UP000188145"/>
    </source>
</evidence>
<protein>
    <recommendedName>
        <fullName evidence="5">Fibronectin type III-like domain-containing protein</fullName>
    </recommendedName>
</protein>
<keyword evidence="2" id="KW-0378">Hydrolase</keyword>
<organism evidence="6 7">
    <name type="scientific">Tessaracoccus aquimaris</name>
    <dbReference type="NCBI Taxonomy" id="1332264"/>
    <lineage>
        <taxon>Bacteria</taxon>
        <taxon>Bacillati</taxon>
        <taxon>Actinomycetota</taxon>
        <taxon>Actinomycetes</taxon>
        <taxon>Propionibacteriales</taxon>
        <taxon>Propionibacteriaceae</taxon>
        <taxon>Tessaracoccus</taxon>
    </lineage>
</organism>
<dbReference type="InterPro" id="IPR036881">
    <property type="entry name" value="Glyco_hydro_3_C_sf"/>
</dbReference>
<dbReference type="EMBL" id="CP019606">
    <property type="protein sequence ID" value="AQP48259.1"/>
    <property type="molecule type" value="Genomic_DNA"/>
</dbReference>
<dbReference type="Proteomes" id="UP000188145">
    <property type="component" value="Chromosome"/>
</dbReference>
<evidence type="ECO:0000313" key="6">
    <source>
        <dbReference type="EMBL" id="AQP48259.1"/>
    </source>
</evidence>
<gene>
    <name evidence="6" type="ORF">BW730_12845</name>
</gene>
<dbReference type="InterPro" id="IPR017853">
    <property type="entry name" value="GH"/>
</dbReference>
<proteinExistence type="inferred from homology"/>
<dbReference type="Pfam" id="PF00933">
    <property type="entry name" value="Glyco_hydro_3"/>
    <property type="match status" value="1"/>
</dbReference>
<dbReference type="PANTHER" id="PTHR42715">
    <property type="entry name" value="BETA-GLUCOSIDASE"/>
    <property type="match status" value="1"/>
</dbReference>
<dbReference type="SUPFAM" id="SSF51445">
    <property type="entry name" value="(Trans)glycosidases"/>
    <property type="match status" value="1"/>
</dbReference>
<dbReference type="Gene3D" id="2.60.40.10">
    <property type="entry name" value="Immunoglobulins"/>
    <property type="match status" value="1"/>
</dbReference>
<dbReference type="STRING" id="1332264.BW730_12845"/>
<dbReference type="OrthoDB" id="3187562at2"/>
<feature type="compositionally biased region" description="Basic and acidic residues" evidence="3">
    <location>
        <begin position="1"/>
        <end position="27"/>
    </location>
</feature>
<dbReference type="InterPro" id="IPR002772">
    <property type="entry name" value="Glyco_hydro_3_C"/>
</dbReference>
<evidence type="ECO:0000256" key="1">
    <source>
        <dbReference type="ARBA" id="ARBA00005336"/>
    </source>
</evidence>
<dbReference type="InterPro" id="IPR013783">
    <property type="entry name" value="Ig-like_fold"/>
</dbReference>
<dbReference type="InterPro" id="IPR001764">
    <property type="entry name" value="Glyco_hydro_3_N"/>
</dbReference>
<dbReference type="GO" id="GO:0004553">
    <property type="term" value="F:hydrolase activity, hydrolyzing O-glycosyl compounds"/>
    <property type="evidence" value="ECO:0007669"/>
    <property type="project" value="InterPro"/>
</dbReference>
<keyword evidence="7" id="KW-1185">Reference proteome</keyword>
<feature type="compositionally biased region" description="Basic and acidic residues" evidence="3">
    <location>
        <begin position="34"/>
        <end position="47"/>
    </location>
</feature>
<dbReference type="Gene3D" id="3.20.20.300">
    <property type="entry name" value="Glycoside hydrolase, family 3, N-terminal domain"/>
    <property type="match status" value="1"/>
</dbReference>
<dbReference type="Gene3D" id="3.40.50.1700">
    <property type="entry name" value="Glycoside hydrolase family 3 C-terminal domain"/>
    <property type="match status" value="1"/>
</dbReference>
<name>A0A1Q2CQ62_9ACTN</name>